<evidence type="ECO:0000256" key="9">
    <source>
        <dbReference type="ARBA" id="ARBA00023136"/>
    </source>
</evidence>
<dbReference type="EMBL" id="MVBO01000011">
    <property type="protein sequence ID" value="OZJ05688.1"/>
    <property type="molecule type" value="Genomic_DNA"/>
</dbReference>
<dbReference type="SMART" id="SM00220">
    <property type="entry name" value="S_TKc"/>
    <property type="match status" value="2"/>
</dbReference>
<name>A0A261Y539_9FUNG</name>
<feature type="compositionally biased region" description="Low complexity" evidence="16">
    <location>
        <begin position="307"/>
        <end position="320"/>
    </location>
</feature>
<feature type="compositionally biased region" description="Basic and acidic residues" evidence="16">
    <location>
        <begin position="3458"/>
        <end position="3468"/>
    </location>
</feature>
<dbReference type="InterPro" id="IPR008984">
    <property type="entry name" value="SMAD_FHA_dom_sf"/>
</dbReference>
<dbReference type="InterPro" id="IPR056703">
    <property type="entry name" value="DUF7801"/>
</dbReference>
<keyword evidence="5 13" id="KW-0547">Nucleotide-binding</keyword>
<dbReference type="GO" id="GO:0005524">
    <property type="term" value="F:ATP binding"/>
    <property type="evidence" value="ECO:0007669"/>
    <property type="project" value="UniProtKB-UniRule"/>
</dbReference>
<dbReference type="InterPro" id="IPR048369">
    <property type="entry name" value="COG6_C"/>
</dbReference>
<feature type="region of interest" description="Disordered" evidence="16">
    <location>
        <begin position="3413"/>
        <end position="3486"/>
    </location>
</feature>
<keyword evidence="6 13" id="KW-0067">ATP-binding</keyword>
<dbReference type="InterPro" id="IPR011009">
    <property type="entry name" value="Kinase-like_dom_sf"/>
</dbReference>
<dbReference type="InterPro" id="IPR029069">
    <property type="entry name" value="HotDog_dom_sf"/>
</dbReference>
<feature type="repeat" description="ANK" evidence="12">
    <location>
        <begin position="3546"/>
        <end position="3578"/>
    </location>
</feature>
<dbReference type="Gene3D" id="2.60.200.20">
    <property type="match status" value="1"/>
</dbReference>
<feature type="repeat" description="ANK" evidence="12">
    <location>
        <begin position="3122"/>
        <end position="3154"/>
    </location>
</feature>
<feature type="compositionally biased region" description="Basic and acidic residues" evidence="16">
    <location>
        <begin position="3650"/>
        <end position="3663"/>
    </location>
</feature>
<dbReference type="CDD" id="cd00060">
    <property type="entry name" value="FHA"/>
    <property type="match status" value="1"/>
</dbReference>
<sequence length="3963" mass="446564">MAGFLRALVAFLANRPLLLTSSKVLAGTYALILLLHAKSLPFAYHVLATLYVAPTRLTLEYGKKRTLIKPQQSTSTSFRVGFDDLDLNLHMNNGVYPKQCDYARLIFMTSLFGLQVLPLNPKFSLNFISGGTQFIFLKEIRLGQKYTITTRLLSFSEKWFYVQHVFSTVHPKTGKKVINCLAVTRLIFKETRGKLRGKTRVKVSPCQRHLHARAEGRFARARKRFGNYDILTPSTLRLRESQPRRSVGDVQQPPYAETGEPREWDEEVRILSKEEQDKLHRSCQIARDVLLLGKDLCKERMEEVPESPTSGISYSSSTSSKAQETRREIWRPPGKANIPDVFSKLKYDVDQIPNPPKSPVKKRHSRPWVPTTPYVSIPPPQDTKETIRSRFQATIKRTIPNVPLYTVDSKHSRYKDFQPIGTGVNGAVVKAVLRQSPGVTLALKTCQLMANTGINVAIQRELKIMSFNHPNLIALKEITLNNDLVWIGMELMKCSVFSILMKRAFPEPYAIYMAREVLEGLRFLHAKGYIHRDVKCENLLISPTGRIKLADFGLAARVDRLNDECLGTVKWMAPEVIEESTPYDSSIDMWSLGITLIEMMDRVPPHYLIKDDGEAMAAIVDAEDSPTFTYAQDVTRYMRGLVAWLLARNCTDRPAASDCLLELDSHIEKGLMRTCTSRQFLEFISAVLQHFEVATQLASLEAPVSSIKPDDIGQFLMVNVPESYRHYSIKLTSAQPSLTFGSDSSCDIVIAGLDSKHCRLFAEHRDTKEWAVYMEVVGQRGVSCDGIVVIPGSRRIIGNDDMIRFEARSSSNDGAKEQEVIEYKFLKLAQSREQLEDQKAEALQKWHLIEKVGSGGYGSVYKAQRKQGDSKEIFACKVIDLRDLKVVKNDNEIHLELTGDTLLRLDHPNVVKFIEHYSDERKVWLIQEFVDGANLRELVDDGKLQAENDIKSIARQLASALQYIHRMGIVHRDLKAENVMLTSKDNTVKLVDFGKATADGRASAKRTLGIAKQDHETFYICGTPHYAAPESLQGNATPLTAAIDVWALGIITYLLCSGEMPFPHRPDGSVYEAERDAVRTSPDFGKIRRRFHSNEAIDFVRGLLIKDPDQRPSVDHVLHHPWLNNGRCSVEDLAKTKEVANKIQSQIQSTLSLSQINLTWQEQETEDQDQIFSQHDIIHAMQRGGEEDQFPRRKLLGPTGRSQFDEQRPWGYLLAEESIQGDVRPSVLALTGDREYIVGRGQKPPSAGQMSYGTPPSSHPNSAFHSPPPSRNTMPRSESRPTSPTSPISPIHHELSPPTTRSSNSSPWSNPPSAALQKQSWDNSSTKSFGYDPLSFSLRSGDVDTPQEAPLSFPMMGSAEDLIMQLLVSEAVIDARDFVVLTVDEVEELKRENASIIQKVESLSSRLQLESKMREAAQSLTRLHASNKRLSKQANEQLANANKKVDQVAADLWHVTQRGSDVQRKLLQHTAAVLSVGVKSLEDQLDAAQEASSRATSSQRASETDAQSDRLNAKIARLHAEVNESRATIQERDQEIERLKAQLADNAAHNIAATTEARDREISDLKSELEQVTTRLDMTLRKQQEGRRQSYSDSGYTESRTSDATSRRSKVVVDQLSGTLQAVESQMRDYQNQIARLESELAEARSTKEVSTNAQQDETRARLEHSLKEALLDTERLKTVAERERRKREEMQSLLQEVEEEVKLIDELKQEVAKGRDNAHDVERLRQDVERLQTENASLIQTLDANAEEAAENLKNVTRRHEDVMDLLQRAAVNVPDVTSPKMSNRTSFSLPQFVANVASMADENQRLVQRVIDLQTQLGEFSSKEAAYVRRVSALNTELQSTNKALAEIQKRAADLEMKHHVSESETKSRQTNEHALLDEISSIREELGVALQEKSRLQQLLNRQTVMEVLQDGNKNWRKDYEQRIEDMHRDHLAEMEEQQSHLQKLKRELDVLRIDRQESQDSVKQLEEVLKEKMERLDSQAIALDRLQNELHESYRKQGETERMSQSAPAQVDESIERELSHLRTVRETLEAELALTQDQLKAEHHQFLTAQEAFSRRELAMEREMEVLQNELDGILKEFEKLTTNFTDFEGERSRYQGQIDTLRERTQVLETQLADEKIKTMGLTTAGESATTATLRREFRKLMGDLRTEQQKVLSREVEEKKKIEMLNREMRRERDMARWEKINKGTQTSFAMNLAKVLSPVDDKKTIDALELLSKYYEDNNSDSRRRLRGHVEKTSIENNKAILLALSKVHDNVVQVEQEVAAMQACCETMTQQLQPIQEETGKIMERADAFRLRESTLSTKVELAKAFLDRFTLSEGDTDILSSSSLVVDSQFFQALGRLQQVQSSCEVLLTTEVQTAGLDILESLSRVQDVAFNKLHRWTLYECRSFSQDSVEISRDLGLAMNCLKLRPVLFQSCVDEVVQIRRSAVVRSFIDALTRGGPGGVPRPIELHAHDPLRYVGDMLAWIHQCVASERELFEGVLGIALTNTGSPRRKNSMDVMQQVALQSQEENDQTLKGILDRILHGCCRPLKARVEQVLLSQLGSVLCFKLANLLQYYTSTIKNVLDEQSALMHTLQDITDSAFSMFMDSINNQSARLLRETQAKPMDVMPPLQFRQIIEQLKEILDVYETNLLMSKAQSSPGAKTQKYLNFNDVLTAIIDPLLQVCRNTKGQLRGWDANIYWINCLSLIQTALKVSANTDSANQYVLQQIHESVEELIEEDLSVLLKQSALESILQGWTTSQSKKVPMATLPGMDARSISQKLTQFDEFLVGANVNIPHALSRLSSTRLARDIQTKALKRLVKEYTTIHNAVEDPQNGYDFPATILNHTAEEVEMALGLLNGAYTGSSTHIPGGKSDGTWLDDSAVSLAQPQAHHGVDEYEQNCSPDDSKMEEELLRQAVEKAAERSELADEDYEESHEQEDEDDDGDDASESASGSDLDSVARKQAAVDDVDNVQDDSIQPRKHLRKRRRIDAESDAQHSDQDGIAPNQRHLSQESDDEGRDYQALSMSQSLSSLSSVSSELSDLEESLHSNTSPSPQPAHTYGDNIIPLKTPNPNFTTSLSAEKPETFPTIIDPNAKDRSGRPRLFTLASKGDLETFKLYVAAGADVHALDSNGRSPLHEAAFYGQKEIVRYLLERGGDPTPRSRVGDTPLHEACSKSQTACVNLLVEHGANIFAVNNRRRRPYDVCTNSKCRKALGPRAPLASNIDQKDKAGQTALHRSSGQGDLEEVKELIEMGADVNVQDNACWAPLHEASLNGHADVVEYLLQHGADVNIRGYDDDTPLHDACQNEHVAVVRKLLIYGADHNLVNSQGEIAADVSDNVTILNLLRKADDPAVAERWRRKRTDTASAASTENRRESEALKLNHAREDSHDSVAGNPTESGEKHLSREERKLQQYMRTFQRLEQRQQKKAVSHTLGGRHRTPSRSKSSPSPAPESRAKEDQEEDEQKDSKSRNKGLDSVRLNPKRKDKTGRTDLHKYSAKGNLEFVRRLLDDGADVNITDNAGWTPLHEAVLKGHTNIVSLLLSRGADVNAKGLGGESPLHDACEEGMVEIVKALLQHGADVDTRNSDARTALDLALEAENDNVVRLLKSHNAQDKDDEQKRQTPSGRRKINQWRNSPASDSDTRKDGAKKRRLVSGNDVERKVEMKQEKPAAAKMANSGVVKLENQDFLPSDLDIFQVSLKGDARKKTSPKRPKEQTKSVPQGISVKMERDDTFDVSMARNMPSRTNEAPFRSGPTLSEAMRYLPLYTLQLLEQNGPRSFFVVDLQVRLLLGLTSAEFSKRYGHIYRRLIIDHEKERLWSPLASMVSRRCVAAVEICTKASEEADEEVRKDVTLYGTSEAINRLKQREKRKFLDLELYFIKLDDVISIIQQEYEYLSNNLITITLDIGYSKDHEPLDLPSPFNQRSPSPHLAPISHLYKSQSPPVQNRPRGLPPKFALKLQKGAKCITPKT</sequence>
<evidence type="ECO:0000256" key="10">
    <source>
        <dbReference type="ARBA" id="ARBA00031348"/>
    </source>
</evidence>
<keyword evidence="15" id="KW-0175">Coiled coil</keyword>
<dbReference type="InterPro" id="IPR002110">
    <property type="entry name" value="Ankyrin_rpt"/>
</dbReference>
<keyword evidence="7 14" id="KW-0653">Protein transport</keyword>
<dbReference type="InterPro" id="IPR017441">
    <property type="entry name" value="Protein_kinase_ATP_BS"/>
</dbReference>
<dbReference type="Gene3D" id="1.25.40.20">
    <property type="entry name" value="Ankyrin repeat-containing domain"/>
    <property type="match status" value="3"/>
</dbReference>
<evidence type="ECO:0000256" key="8">
    <source>
        <dbReference type="ARBA" id="ARBA00023034"/>
    </source>
</evidence>
<comment type="subunit">
    <text evidence="14">Component of the conserved oligomeric Golgi complex.</text>
</comment>
<dbReference type="InterPro" id="IPR029191">
    <property type="entry name" value="Uds1"/>
</dbReference>
<feature type="compositionally biased region" description="Polar residues" evidence="16">
    <location>
        <begin position="1591"/>
        <end position="1604"/>
    </location>
</feature>
<evidence type="ECO:0000256" key="14">
    <source>
        <dbReference type="RuleBase" id="RU365075"/>
    </source>
</evidence>
<proteinExistence type="inferred from homology"/>
<feature type="compositionally biased region" description="Basic and acidic residues" evidence="16">
    <location>
        <begin position="3603"/>
        <end position="3613"/>
    </location>
</feature>
<evidence type="ECO:0000256" key="4">
    <source>
        <dbReference type="ARBA" id="ARBA00022448"/>
    </source>
</evidence>
<dbReference type="SMART" id="SM01087">
    <property type="entry name" value="COG6"/>
    <property type="match status" value="1"/>
</dbReference>
<feature type="repeat" description="ANK" evidence="12">
    <location>
        <begin position="3480"/>
        <end position="3512"/>
    </location>
</feature>
<dbReference type="SUPFAM" id="SSF49879">
    <property type="entry name" value="SMAD/FHA domain"/>
    <property type="match status" value="1"/>
</dbReference>
<feature type="region of interest" description="Disordered" evidence="16">
    <location>
        <begin position="2908"/>
        <end position="3090"/>
    </location>
</feature>
<feature type="binding site" evidence="13">
    <location>
        <position position="444"/>
    </location>
    <ligand>
        <name>ATP</name>
        <dbReference type="ChEBI" id="CHEBI:30616"/>
    </ligand>
</feature>
<feature type="compositionally biased region" description="Basic and acidic residues" evidence="16">
    <location>
        <begin position="2979"/>
        <end position="2990"/>
    </location>
</feature>
<dbReference type="CDD" id="cd00586">
    <property type="entry name" value="4HBT"/>
    <property type="match status" value="1"/>
</dbReference>
<dbReference type="GO" id="GO:0017119">
    <property type="term" value="C:Golgi transport complex"/>
    <property type="evidence" value="ECO:0007669"/>
    <property type="project" value="UniProtKB-UniRule"/>
</dbReference>
<feature type="compositionally biased region" description="Low complexity" evidence="16">
    <location>
        <begin position="1280"/>
        <end position="1313"/>
    </location>
</feature>
<dbReference type="PANTHER" id="PTHR21506">
    <property type="entry name" value="COMPONENT OF OLIGOMERIC GOLGI COMPLEX 6"/>
    <property type="match status" value="1"/>
</dbReference>
<feature type="region of interest" description="Disordered" evidence="16">
    <location>
        <begin position="1489"/>
        <end position="1509"/>
    </location>
</feature>
<dbReference type="InterPro" id="IPR048368">
    <property type="entry name" value="COG6_N"/>
</dbReference>
<comment type="function">
    <text evidence="11">Acts as a component of the peripheral membrane COG complex that is involved in intra-Golgi protein trafficking. COG is located at the cis-Golgi, and regulates tethering of retrograde intra-Golgi vesicles and possibly a number of other membrane trafficking events.</text>
</comment>
<dbReference type="InterPro" id="IPR036770">
    <property type="entry name" value="Ankyrin_rpt-contain_sf"/>
</dbReference>
<dbReference type="GO" id="GO:0004672">
    <property type="term" value="F:protein kinase activity"/>
    <property type="evidence" value="ECO:0007669"/>
    <property type="project" value="InterPro"/>
</dbReference>
<feature type="region of interest" description="Disordered" evidence="16">
    <location>
        <begin position="3344"/>
        <end position="3399"/>
    </location>
</feature>
<evidence type="ECO:0000313" key="19">
    <source>
        <dbReference type="Proteomes" id="UP000242875"/>
    </source>
</evidence>
<dbReference type="Proteomes" id="UP000242875">
    <property type="component" value="Unassembled WGS sequence"/>
</dbReference>
<evidence type="ECO:0000256" key="2">
    <source>
        <dbReference type="ARBA" id="ARBA00011023"/>
    </source>
</evidence>
<dbReference type="PANTHER" id="PTHR21506:SF0">
    <property type="entry name" value="CONSERVED OLIGOMERIC GOLGI COMPLEX SUBUNIT 6"/>
    <property type="match status" value="1"/>
</dbReference>
<evidence type="ECO:0000256" key="12">
    <source>
        <dbReference type="PROSITE-ProRule" id="PRU00023"/>
    </source>
</evidence>
<evidence type="ECO:0000313" key="18">
    <source>
        <dbReference type="EMBL" id="OZJ05688.1"/>
    </source>
</evidence>
<dbReference type="Pfam" id="PF00069">
    <property type="entry name" value="Pkinase"/>
    <property type="match status" value="2"/>
</dbReference>
<feature type="region of interest" description="Disordered" evidence="16">
    <location>
        <begin position="352"/>
        <end position="383"/>
    </location>
</feature>
<evidence type="ECO:0000256" key="16">
    <source>
        <dbReference type="SAM" id="MobiDB-lite"/>
    </source>
</evidence>
<feature type="compositionally biased region" description="Basic residues" evidence="16">
    <location>
        <begin position="2969"/>
        <end position="2978"/>
    </location>
</feature>
<dbReference type="GO" id="GO:0000139">
    <property type="term" value="C:Golgi membrane"/>
    <property type="evidence" value="ECO:0007669"/>
    <property type="project" value="UniProtKB-SubCell"/>
</dbReference>
<feature type="coiled-coil region" evidence="15">
    <location>
        <begin position="1833"/>
        <end position="1867"/>
    </location>
</feature>
<feature type="domain" description="Protein kinase" evidence="17">
    <location>
        <begin position="846"/>
        <end position="1123"/>
    </location>
</feature>
<feature type="coiled-coil region" evidence="15">
    <location>
        <begin position="1613"/>
        <end position="1767"/>
    </location>
</feature>
<dbReference type="PROSITE" id="PS50088">
    <property type="entry name" value="ANK_REPEAT"/>
    <property type="match status" value="8"/>
</dbReference>
<feature type="coiled-coil region" evidence="15">
    <location>
        <begin position="1931"/>
        <end position="2124"/>
    </location>
</feature>
<dbReference type="GO" id="GO:0015031">
    <property type="term" value="P:protein transport"/>
    <property type="evidence" value="ECO:0007669"/>
    <property type="project" value="UniProtKB-KW"/>
</dbReference>
<reference evidence="18 19" key="1">
    <citation type="journal article" date="2017" name="Mycologia">
        <title>Bifiguratus adelaidae, gen. et sp. nov., a new member of Mucoromycotina in endophytic and soil-dwelling habitats.</title>
        <authorList>
            <person name="Torres-Cruz T.J."/>
            <person name="Billingsley Tobias T.L."/>
            <person name="Almatruk M."/>
            <person name="Hesse C."/>
            <person name="Kuske C.R."/>
            <person name="Desiro A."/>
            <person name="Benucci G.M."/>
            <person name="Bonito G."/>
            <person name="Stajich J.E."/>
            <person name="Dunlap C."/>
            <person name="Arnold A.E."/>
            <person name="Porras-Alfaro A."/>
        </authorList>
    </citation>
    <scope>NUCLEOTIDE SEQUENCE [LARGE SCALE GENOMIC DNA]</scope>
    <source>
        <strain evidence="18 19">AZ0501</strain>
    </source>
</reference>
<feature type="region of interest" description="Disordered" evidence="16">
    <location>
        <begin position="1238"/>
        <end position="1324"/>
    </location>
</feature>
<dbReference type="Pfam" id="PF25078">
    <property type="entry name" value="DUF7801"/>
    <property type="match status" value="1"/>
</dbReference>
<evidence type="ECO:0000259" key="17">
    <source>
        <dbReference type="PROSITE" id="PS50011"/>
    </source>
</evidence>
<comment type="subcellular location">
    <subcellularLocation>
        <location evidence="1 14">Golgi apparatus membrane</location>
        <topology evidence="1 14">Peripheral membrane protein</topology>
    </subcellularLocation>
</comment>
<dbReference type="PROSITE" id="PS50297">
    <property type="entry name" value="ANK_REP_REGION"/>
    <property type="match status" value="8"/>
</dbReference>
<feature type="compositionally biased region" description="Low complexity" evidence="16">
    <location>
        <begin position="3014"/>
        <end position="3030"/>
    </location>
</feature>
<feature type="compositionally biased region" description="Polar residues" evidence="16">
    <location>
        <begin position="3061"/>
        <end position="3070"/>
    </location>
</feature>
<dbReference type="SUPFAM" id="SSF56112">
    <property type="entry name" value="Protein kinase-like (PK-like)"/>
    <property type="match status" value="2"/>
</dbReference>
<feature type="compositionally biased region" description="Polar residues" evidence="16">
    <location>
        <begin position="1248"/>
        <end position="1264"/>
    </location>
</feature>
<evidence type="ECO:0000256" key="7">
    <source>
        <dbReference type="ARBA" id="ARBA00022927"/>
    </source>
</evidence>
<feature type="repeat" description="ANK" evidence="12">
    <location>
        <begin position="3155"/>
        <end position="3187"/>
    </location>
</feature>
<evidence type="ECO:0000256" key="11">
    <source>
        <dbReference type="ARBA" id="ARBA00043873"/>
    </source>
</evidence>
<dbReference type="PRINTS" id="PR01415">
    <property type="entry name" value="ANKYRIN"/>
</dbReference>
<feature type="compositionally biased region" description="Basic and acidic residues" evidence="16">
    <location>
        <begin position="3363"/>
        <end position="3382"/>
    </location>
</feature>
<keyword evidence="9 14" id="KW-0472">Membrane</keyword>
<evidence type="ECO:0000256" key="3">
    <source>
        <dbReference type="ARBA" id="ARBA00020973"/>
    </source>
</evidence>
<feature type="region of interest" description="Disordered" evidence="16">
    <location>
        <begin position="241"/>
        <end position="264"/>
    </location>
</feature>
<dbReference type="Pfam" id="PF13279">
    <property type="entry name" value="4HBT_2"/>
    <property type="match status" value="1"/>
</dbReference>
<feature type="repeat" description="ANK" evidence="12">
    <location>
        <begin position="3258"/>
        <end position="3286"/>
    </location>
</feature>
<dbReference type="Pfam" id="PF20653">
    <property type="entry name" value="COG6_C"/>
    <property type="match status" value="1"/>
</dbReference>
<feature type="binding site" evidence="13">
    <location>
        <position position="877"/>
    </location>
    <ligand>
        <name>ATP</name>
        <dbReference type="ChEBI" id="CHEBI:30616"/>
    </ligand>
</feature>
<feature type="compositionally biased region" description="Basic and acidic residues" evidence="16">
    <location>
        <begin position="1580"/>
        <end position="1590"/>
    </location>
</feature>
<dbReference type="PROSITE" id="PS00107">
    <property type="entry name" value="PROTEIN_KINASE_ATP"/>
    <property type="match status" value="2"/>
</dbReference>
<feature type="region of interest" description="Disordered" evidence="16">
    <location>
        <begin position="1184"/>
        <end position="1205"/>
    </location>
</feature>
<accession>A0A261Y539</accession>
<feature type="compositionally biased region" description="Acidic residues" evidence="16">
    <location>
        <begin position="2917"/>
        <end position="2938"/>
    </location>
</feature>
<gene>
    <name evidence="18" type="ORF">BZG36_01438</name>
</gene>
<dbReference type="OrthoDB" id="272987at2759"/>
<evidence type="ECO:0000256" key="15">
    <source>
        <dbReference type="SAM" id="Coils"/>
    </source>
</evidence>
<feature type="repeat" description="ANK" evidence="12">
    <location>
        <begin position="3513"/>
        <end position="3545"/>
    </location>
</feature>
<keyword evidence="19" id="KW-1185">Reference proteome</keyword>
<feature type="region of interest" description="Disordered" evidence="16">
    <location>
        <begin position="1580"/>
        <end position="1610"/>
    </location>
</feature>
<feature type="compositionally biased region" description="Basic residues" evidence="16">
    <location>
        <begin position="3418"/>
        <end position="3434"/>
    </location>
</feature>
<dbReference type="SUPFAM" id="SSF54637">
    <property type="entry name" value="Thioesterase/thiol ester dehydrase-isomerase"/>
    <property type="match status" value="1"/>
</dbReference>
<evidence type="ECO:0000256" key="5">
    <source>
        <dbReference type="ARBA" id="ARBA00022741"/>
    </source>
</evidence>
<dbReference type="Gene3D" id="3.10.129.10">
    <property type="entry name" value="Hotdog Thioesterase"/>
    <property type="match status" value="1"/>
</dbReference>
<feature type="region of interest" description="Disordered" evidence="16">
    <location>
        <begin position="3913"/>
        <end position="3946"/>
    </location>
</feature>
<dbReference type="PROSITE" id="PS50011">
    <property type="entry name" value="PROTEIN_KINASE_DOM"/>
    <property type="match status" value="2"/>
</dbReference>
<feature type="region of interest" description="Disordered" evidence="16">
    <location>
        <begin position="303"/>
        <end position="327"/>
    </location>
</feature>
<feature type="repeat" description="ANK" evidence="12">
    <location>
        <begin position="3287"/>
        <end position="3319"/>
    </location>
</feature>
<dbReference type="InterPro" id="IPR010490">
    <property type="entry name" value="COG6"/>
</dbReference>
<comment type="function">
    <text evidence="14">Acts as component of the peripheral membrane COG complex that is involved in intra-Golgi protein trafficking. COG is located at the cis-Golgi, and regulates tethering of retrograde intra-Golgi vesicles and possibly a number of other membrane trafficking events.</text>
</comment>
<dbReference type="Pfam" id="PF12796">
    <property type="entry name" value="Ank_2"/>
    <property type="match status" value="4"/>
</dbReference>
<keyword evidence="4 14" id="KW-0813">Transport</keyword>
<comment type="similarity">
    <text evidence="2 14">Belongs to the COG6 family.</text>
</comment>
<dbReference type="SUPFAM" id="SSF48403">
    <property type="entry name" value="Ankyrin repeat"/>
    <property type="match status" value="2"/>
</dbReference>
<dbReference type="Gene3D" id="1.10.510.10">
    <property type="entry name" value="Transferase(Phosphotransferase) domain 1"/>
    <property type="match status" value="2"/>
</dbReference>
<protein>
    <recommendedName>
        <fullName evidence="3 14">Conserved oligomeric Golgi complex subunit 6</fullName>
        <shortName evidence="14">COG complex subunit 6</shortName>
    </recommendedName>
    <alternativeName>
        <fullName evidence="10 14">Component of oligomeric Golgi complex 6</fullName>
    </alternativeName>
</protein>
<dbReference type="PROSITE" id="PS00108">
    <property type="entry name" value="PROTEIN_KINASE_ST"/>
    <property type="match status" value="2"/>
</dbReference>
<keyword evidence="8 14" id="KW-0333">Golgi apparatus</keyword>
<feature type="compositionally biased region" description="Low complexity" evidence="16">
    <location>
        <begin position="1489"/>
        <end position="1501"/>
    </location>
</feature>
<comment type="caution">
    <text evidence="18">The sequence shown here is derived from an EMBL/GenBank/DDBJ whole genome shotgun (WGS) entry which is preliminary data.</text>
</comment>
<feature type="region of interest" description="Disordered" evidence="16">
    <location>
        <begin position="3600"/>
        <end position="3664"/>
    </location>
</feature>
<dbReference type="InterPro" id="IPR008271">
    <property type="entry name" value="Ser/Thr_kinase_AS"/>
</dbReference>
<dbReference type="GO" id="GO:0006891">
    <property type="term" value="P:intra-Golgi vesicle-mediated transport"/>
    <property type="evidence" value="ECO:0007669"/>
    <property type="project" value="UniProtKB-UniRule"/>
</dbReference>
<evidence type="ECO:0000256" key="13">
    <source>
        <dbReference type="PROSITE-ProRule" id="PRU10141"/>
    </source>
</evidence>
<dbReference type="InterPro" id="IPR000719">
    <property type="entry name" value="Prot_kinase_dom"/>
</dbReference>
<feature type="repeat" description="ANK" evidence="12">
    <location>
        <begin position="3221"/>
        <end position="3253"/>
    </location>
</feature>
<evidence type="ECO:0000256" key="1">
    <source>
        <dbReference type="ARBA" id="ARBA00004395"/>
    </source>
</evidence>
<organism evidence="18 19">
    <name type="scientific">Bifiguratus adelaidae</name>
    <dbReference type="NCBI Taxonomy" id="1938954"/>
    <lineage>
        <taxon>Eukaryota</taxon>
        <taxon>Fungi</taxon>
        <taxon>Fungi incertae sedis</taxon>
        <taxon>Mucoromycota</taxon>
        <taxon>Mucoromycotina</taxon>
        <taxon>Endogonomycetes</taxon>
        <taxon>Endogonales</taxon>
        <taxon>Endogonales incertae sedis</taxon>
        <taxon>Bifiguratus</taxon>
    </lineage>
</organism>
<feature type="domain" description="Protein kinase" evidence="17">
    <location>
        <begin position="414"/>
        <end position="667"/>
    </location>
</feature>
<dbReference type="Pfam" id="PF06419">
    <property type="entry name" value="COG6_N"/>
    <property type="match status" value="1"/>
</dbReference>
<dbReference type="SMART" id="SM00248">
    <property type="entry name" value="ANK"/>
    <property type="match status" value="10"/>
</dbReference>
<evidence type="ECO:0000256" key="6">
    <source>
        <dbReference type="ARBA" id="ARBA00022840"/>
    </source>
</evidence>
<keyword evidence="12" id="KW-0040">ANK repeat</keyword>
<dbReference type="Pfam" id="PF15456">
    <property type="entry name" value="Uds1"/>
    <property type="match status" value="1"/>
</dbReference>